<proteinExistence type="predicted"/>
<dbReference type="STRING" id="29435.SAMN05216588_11092"/>
<dbReference type="AlphaFoldDB" id="A0A1G8H7L5"/>
<name>A0A1G8H7L5_9GAMM</name>
<accession>A0A1G8H7L5</accession>
<sequence>MSAYHLSLAALALATISLGGCIRYQHIPPHTAEGLACVQRCDDQQRQCRDSRDASYREFKGLYDIQNQSYQNCLHTTEDPNLKTLCPQPTAPDGPDYQACTEVYDSCFTRCGGRIERVK</sequence>
<dbReference type="EMBL" id="FNDG01000010">
    <property type="protein sequence ID" value="SDI02613.1"/>
    <property type="molecule type" value="Genomic_DNA"/>
</dbReference>
<evidence type="ECO:0000313" key="1">
    <source>
        <dbReference type="EMBL" id="SDI02613.1"/>
    </source>
</evidence>
<dbReference type="Proteomes" id="UP000198606">
    <property type="component" value="Unassembled WGS sequence"/>
</dbReference>
<dbReference type="RefSeq" id="WP_084306715.1">
    <property type="nucleotide sequence ID" value="NZ_FNDG01000010.1"/>
</dbReference>
<evidence type="ECO:0000313" key="2">
    <source>
        <dbReference type="Proteomes" id="UP000198606"/>
    </source>
</evidence>
<protein>
    <submittedName>
        <fullName evidence="1">Uncharacterized protein</fullName>
    </submittedName>
</protein>
<reference evidence="1 2" key="1">
    <citation type="submission" date="2016-10" db="EMBL/GenBank/DDBJ databases">
        <authorList>
            <person name="de Groot N.N."/>
        </authorList>
    </citation>
    <scope>NUCLEOTIDE SEQUENCE [LARGE SCALE GENOMIC DNA]</scope>
    <source>
        <strain evidence="1 2">LMG 18387</strain>
    </source>
</reference>
<organism evidence="1 2">
    <name type="scientific">Phytopseudomonas flavescens</name>
    <dbReference type="NCBI Taxonomy" id="29435"/>
    <lineage>
        <taxon>Bacteria</taxon>
        <taxon>Pseudomonadati</taxon>
        <taxon>Pseudomonadota</taxon>
        <taxon>Gammaproteobacteria</taxon>
        <taxon>Pseudomonadales</taxon>
        <taxon>Pseudomonadaceae</taxon>
        <taxon>Phytopseudomonas</taxon>
    </lineage>
</organism>
<gene>
    <name evidence="1" type="ORF">SAMN05216588_11092</name>
</gene>